<evidence type="ECO:0000313" key="3">
    <source>
        <dbReference type="Proteomes" id="UP001642360"/>
    </source>
</evidence>
<organism evidence="2 3">
    <name type="scientific">Ilex paraguariensis</name>
    <name type="common">yerba mate</name>
    <dbReference type="NCBI Taxonomy" id="185542"/>
    <lineage>
        <taxon>Eukaryota</taxon>
        <taxon>Viridiplantae</taxon>
        <taxon>Streptophyta</taxon>
        <taxon>Embryophyta</taxon>
        <taxon>Tracheophyta</taxon>
        <taxon>Spermatophyta</taxon>
        <taxon>Magnoliopsida</taxon>
        <taxon>eudicotyledons</taxon>
        <taxon>Gunneridae</taxon>
        <taxon>Pentapetalae</taxon>
        <taxon>asterids</taxon>
        <taxon>campanulids</taxon>
        <taxon>Aquifoliales</taxon>
        <taxon>Aquifoliaceae</taxon>
        <taxon>Ilex</taxon>
    </lineage>
</organism>
<protein>
    <submittedName>
        <fullName evidence="2">Uncharacterized protein</fullName>
    </submittedName>
</protein>
<feature type="region of interest" description="Disordered" evidence="1">
    <location>
        <begin position="1"/>
        <end position="38"/>
    </location>
</feature>
<feature type="compositionally biased region" description="Polar residues" evidence="1">
    <location>
        <begin position="1"/>
        <end position="10"/>
    </location>
</feature>
<gene>
    <name evidence="2" type="ORF">ILEXP_LOCUS30315</name>
</gene>
<dbReference type="EMBL" id="CAUOFW020003691">
    <property type="protein sequence ID" value="CAK9161512.1"/>
    <property type="molecule type" value="Genomic_DNA"/>
</dbReference>
<sequence length="53" mass="6060">MDGKKVTQQAMDRKKQKTVTTPVWRPVSTQSSSYEGEIPEVRDSIEASYNHSF</sequence>
<dbReference type="Proteomes" id="UP001642360">
    <property type="component" value="Unassembled WGS sequence"/>
</dbReference>
<keyword evidence="3" id="KW-1185">Reference proteome</keyword>
<reference evidence="2 3" key="1">
    <citation type="submission" date="2024-02" db="EMBL/GenBank/DDBJ databases">
        <authorList>
            <person name="Vignale AGUSTIN F."/>
            <person name="Sosa J E."/>
            <person name="Modenutti C."/>
        </authorList>
    </citation>
    <scope>NUCLEOTIDE SEQUENCE [LARGE SCALE GENOMIC DNA]</scope>
</reference>
<proteinExistence type="predicted"/>
<name>A0ABC8SWD9_9AQUA</name>
<evidence type="ECO:0000313" key="2">
    <source>
        <dbReference type="EMBL" id="CAK9161512.1"/>
    </source>
</evidence>
<evidence type="ECO:0000256" key="1">
    <source>
        <dbReference type="SAM" id="MobiDB-lite"/>
    </source>
</evidence>
<dbReference type="AlphaFoldDB" id="A0ABC8SWD9"/>
<accession>A0ABC8SWD9</accession>
<comment type="caution">
    <text evidence="2">The sequence shown here is derived from an EMBL/GenBank/DDBJ whole genome shotgun (WGS) entry which is preliminary data.</text>
</comment>